<gene>
    <name evidence="1" type="ORF">GCM10011312_07990</name>
</gene>
<dbReference type="AlphaFoldDB" id="A0A8J2Y904"/>
<dbReference type="Proteomes" id="UP000652231">
    <property type="component" value="Unassembled WGS sequence"/>
</dbReference>
<keyword evidence="2" id="KW-1185">Reference proteome</keyword>
<organism evidence="1 2">
    <name type="scientific">Planktosalinus lacus</name>
    <dbReference type="NCBI Taxonomy" id="1526573"/>
    <lineage>
        <taxon>Bacteria</taxon>
        <taxon>Pseudomonadati</taxon>
        <taxon>Bacteroidota</taxon>
        <taxon>Flavobacteriia</taxon>
        <taxon>Flavobacteriales</taxon>
        <taxon>Flavobacteriaceae</taxon>
        <taxon>Planktosalinus</taxon>
    </lineage>
</organism>
<protein>
    <submittedName>
        <fullName evidence="1">Uncharacterized protein</fullName>
    </submittedName>
</protein>
<evidence type="ECO:0000313" key="1">
    <source>
        <dbReference type="EMBL" id="GGD86365.1"/>
    </source>
</evidence>
<accession>A0A8J2Y904</accession>
<dbReference type="EMBL" id="BMGK01000003">
    <property type="protein sequence ID" value="GGD86365.1"/>
    <property type="molecule type" value="Genomic_DNA"/>
</dbReference>
<sequence>MNDNNKFELILQGFENLHLNDELISFLLEKNIYRIDPNVIAFEILDKNREITFNVSFPYNEKYYRINDDVLDEIYIFLLDKIKTHPLYNMAEIEYELSICLTRKQKLKLLKKKYSETTKELTESPYSMLYFGKKYSYYNNWKEFILSHINQCHIIYYLKYDFMIEWRDRETLEEFKIHKDIDFEKNIFEFWCRCYELSFIKDFIEKRIFELEGSQNIENIKQKNILINTNETKLSGHIKKIQPIFKNDSELLFKFIVKNYEGKLDRAFFSLLYSYFNDELKSLHTGGKDSKEYRDYILLNPEYKIESFSKVIPYPDYSPTKERMQETFKKLTEKFYSE</sequence>
<reference evidence="1" key="1">
    <citation type="journal article" date="2014" name="Int. J. Syst. Evol. Microbiol.">
        <title>Complete genome sequence of Corynebacterium casei LMG S-19264T (=DSM 44701T), isolated from a smear-ripened cheese.</title>
        <authorList>
            <consortium name="US DOE Joint Genome Institute (JGI-PGF)"/>
            <person name="Walter F."/>
            <person name="Albersmeier A."/>
            <person name="Kalinowski J."/>
            <person name="Ruckert C."/>
        </authorList>
    </citation>
    <scope>NUCLEOTIDE SEQUENCE</scope>
    <source>
        <strain evidence="1">CGMCC 1.12924</strain>
    </source>
</reference>
<evidence type="ECO:0000313" key="2">
    <source>
        <dbReference type="Proteomes" id="UP000652231"/>
    </source>
</evidence>
<proteinExistence type="predicted"/>
<name>A0A8J2Y904_9FLAO</name>
<comment type="caution">
    <text evidence="1">The sequence shown here is derived from an EMBL/GenBank/DDBJ whole genome shotgun (WGS) entry which is preliminary data.</text>
</comment>
<reference evidence="1" key="2">
    <citation type="submission" date="2020-09" db="EMBL/GenBank/DDBJ databases">
        <authorList>
            <person name="Sun Q."/>
            <person name="Zhou Y."/>
        </authorList>
    </citation>
    <scope>NUCLEOTIDE SEQUENCE</scope>
    <source>
        <strain evidence="1">CGMCC 1.12924</strain>
    </source>
</reference>